<name>X0YKQ6_9ZZZZ</name>
<accession>X0YKQ6</accession>
<protein>
    <submittedName>
        <fullName evidence="1">Uncharacterized protein</fullName>
    </submittedName>
</protein>
<dbReference type="AlphaFoldDB" id="X0YKQ6"/>
<dbReference type="EMBL" id="BART01000805">
    <property type="protein sequence ID" value="GAG56764.1"/>
    <property type="molecule type" value="Genomic_DNA"/>
</dbReference>
<feature type="non-terminal residue" evidence="1">
    <location>
        <position position="41"/>
    </location>
</feature>
<reference evidence="1" key="1">
    <citation type="journal article" date="2014" name="Front. Microbiol.">
        <title>High frequency of phylogenetically diverse reductive dehalogenase-homologous genes in deep subseafloor sedimentary metagenomes.</title>
        <authorList>
            <person name="Kawai M."/>
            <person name="Futagami T."/>
            <person name="Toyoda A."/>
            <person name="Takaki Y."/>
            <person name="Nishi S."/>
            <person name="Hori S."/>
            <person name="Arai W."/>
            <person name="Tsubouchi T."/>
            <person name="Morono Y."/>
            <person name="Uchiyama I."/>
            <person name="Ito T."/>
            <person name="Fujiyama A."/>
            <person name="Inagaki F."/>
            <person name="Takami H."/>
        </authorList>
    </citation>
    <scope>NUCLEOTIDE SEQUENCE</scope>
    <source>
        <strain evidence="1">Expedition CK06-06</strain>
    </source>
</reference>
<proteinExistence type="predicted"/>
<organism evidence="1">
    <name type="scientific">marine sediment metagenome</name>
    <dbReference type="NCBI Taxonomy" id="412755"/>
    <lineage>
        <taxon>unclassified sequences</taxon>
        <taxon>metagenomes</taxon>
        <taxon>ecological metagenomes</taxon>
    </lineage>
</organism>
<sequence length="41" mass="4648">MIKRGLGKGLEALIPKAEHKEKGFVIEMDIESLIPNLFQPR</sequence>
<gene>
    <name evidence="1" type="ORF">S01H4_03327</name>
</gene>
<comment type="caution">
    <text evidence="1">The sequence shown here is derived from an EMBL/GenBank/DDBJ whole genome shotgun (WGS) entry which is preliminary data.</text>
</comment>
<evidence type="ECO:0000313" key="1">
    <source>
        <dbReference type="EMBL" id="GAG56764.1"/>
    </source>
</evidence>